<evidence type="ECO:0000256" key="16">
    <source>
        <dbReference type="ARBA" id="ARBA00038848"/>
    </source>
</evidence>
<evidence type="ECO:0000256" key="2">
    <source>
        <dbReference type="ARBA" id="ARBA00004496"/>
    </source>
</evidence>
<dbReference type="EMBL" id="UEGS01000001">
    <property type="protein sequence ID" value="SRX80767.1"/>
    <property type="molecule type" value="Genomic_DNA"/>
</dbReference>
<keyword evidence="4" id="KW-1003">Cell membrane</keyword>
<comment type="subcellular location">
    <subcellularLocation>
        <location evidence="3">Cell projection</location>
        <location evidence="3">Ruffle membrane</location>
    </subcellularLocation>
    <subcellularLocation>
        <location evidence="2">Cytoplasm</location>
    </subcellularLocation>
    <subcellularLocation>
        <location evidence="1">Membrane</location>
        <topology evidence="1">Peripheral membrane protein</topology>
    </subcellularLocation>
</comment>
<keyword evidence="10" id="KW-0443">Lipid metabolism</keyword>
<evidence type="ECO:0000256" key="6">
    <source>
        <dbReference type="ARBA" id="ARBA00022703"/>
    </source>
</evidence>
<evidence type="ECO:0000256" key="15">
    <source>
        <dbReference type="ARBA" id="ARBA00038456"/>
    </source>
</evidence>
<reference evidence="25 26" key="1">
    <citation type="submission" date="2018-05" db="EMBL/GenBank/DDBJ databases">
        <authorList>
            <consortium name="IHU Genomes"/>
        </authorList>
    </citation>
    <scope>NUCLEOTIDE SEQUENCE [LARGE SCALE GENOMIC DNA]</scope>
    <source>
        <strain evidence="25 26">P7335</strain>
    </source>
</reference>
<dbReference type="InterPro" id="IPR029069">
    <property type="entry name" value="HotDog_dom_sf"/>
</dbReference>
<dbReference type="Gene3D" id="3.10.129.10">
    <property type="entry name" value="Hotdog Thioesterase"/>
    <property type="match status" value="1"/>
</dbReference>
<dbReference type="GO" id="GO:0006631">
    <property type="term" value="P:fatty acid metabolic process"/>
    <property type="evidence" value="ECO:0007669"/>
    <property type="project" value="UniProtKB-KW"/>
</dbReference>
<evidence type="ECO:0000256" key="1">
    <source>
        <dbReference type="ARBA" id="ARBA00004170"/>
    </source>
</evidence>
<name>A0A375YI12_MYCPF</name>
<sequence length="189" mass="19803">MSHDPAAALAESVRHLIDATIRTLADEETITAARHQIDAITTRLTADAIPGWYGVQHGDGMPPAAGNVVIGARNAIAVPLTVEQRDDGGVVTDFTLGAGYEGPAGHVHGGICALILDHVLGAAVHQPGRPAVTGTLTVRYRRPTPLGRPLRAEARIRDSEGSKTFVEGSISHGGDVTVEADGIFLFPKR</sequence>
<comment type="catalytic activity">
    <reaction evidence="19">
        <text>octanoyl-CoA + H2O = octanoate + CoA + H(+)</text>
        <dbReference type="Rhea" id="RHEA:30143"/>
        <dbReference type="ChEBI" id="CHEBI:15377"/>
        <dbReference type="ChEBI" id="CHEBI:15378"/>
        <dbReference type="ChEBI" id="CHEBI:25646"/>
        <dbReference type="ChEBI" id="CHEBI:57287"/>
        <dbReference type="ChEBI" id="CHEBI:57386"/>
    </reaction>
    <physiologicalReaction direction="left-to-right" evidence="19">
        <dbReference type="Rhea" id="RHEA:30144"/>
    </physiologicalReaction>
</comment>
<evidence type="ECO:0000256" key="17">
    <source>
        <dbReference type="ARBA" id="ARBA00040123"/>
    </source>
</evidence>
<dbReference type="GO" id="GO:0005737">
    <property type="term" value="C:cytoplasm"/>
    <property type="evidence" value="ECO:0007669"/>
    <property type="project" value="UniProtKB-SubCell"/>
</dbReference>
<comment type="catalytic activity">
    <reaction evidence="21">
        <text>decanoyl-CoA + H2O = decanoate + CoA + H(+)</text>
        <dbReference type="Rhea" id="RHEA:40059"/>
        <dbReference type="ChEBI" id="CHEBI:15377"/>
        <dbReference type="ChEBI" id="CHEBI:15378"/>
        <dbReference type="ChEBI" id="CHEBI:27689"/>
        <dbReference type="ChEBI" id="CHEBI:57287"/>
        <dbReference type="ChEBI" id="CHEBI:61430"/>
    </reaction>
    <physiologicalReaction direction="left-to-right" evidence="21">
        <dbReference type="Rhea" id="RHEA:40060"/>
    </physiologicalReaction>
</comment>
<proteinExistence type="inferred from homology"/>
<keyword evidence="9" id="KW-0809">Transit peptide</keyword>
<keyword evidence="8" id="KW-0276">Fatty acid metabolism</keyword>
<evidence type="ECO:0000256" key="7">
    <source>
        <dbReference type="ARBA" id="ARBA00022801"/>
    </source>
</evidence>
<dbReference type="InterPro" id="IPR006683">
    <property type="entry name" value="Thioestr_dom"/>
</dbReference>
<gene>
    <name evidence="25" type="ORF">MPP7335_02512</name>
</gene>
<evidence type="ECO:0000256" key="11">
    <source>
        <dbReference type="ARBA" id="ARBA00023136"/>
    </source>
</evidence>
<comment type="catalytic activity">
    <reaction evidence="22">
        <text>dodecanoyl-CoA + H2O = dodecanoate + CoA + H(+)</text>
        <dbReference type="Rhea" id="RHEA:30135"/>
        <dbReference type="ChEBI" id="CHEBI:15377"/>
        <dbReference type="ChEBI" id="CHEBI:15378"/>
        <dbReference type="ChEBI" id="CHEBI:18262"/>
        <dbReference type="ChEBI" id="CHEBI:57287"/>
        <dbReference type="ChEBI" id="CHEBI:57375"/>
    </reaction>
    <physiologicalReaction direction="left-to-right" evidence="22">
        <dbReference type="Rhea" id="RHEA:30136"/>
    </physiologicalReaction>
</comment>
<evidence type="ECO:0000256" key="9">
    <source>
        <dbReference type="ARBA" id="ARBA00022946"/>
    </source>
</evidence>
<evidence type="ECO:0000256" key="3">
    <source>
        <dbReference type="ARBA" id="ARBA00004632"/>
    </source>
</evidence>
<organism evidence="25 26">
    <name type="scientific">Mycolicibacterium parafortuitum</name>
    <name type="common">Mycobacterium parafortuitum</name>
    <dbReference type="NCBI Taxonomy" id="39692"/>
    <lineage>
        <taxon>Bacteria</taxon>
        <taxon>Bacillati</taxon>
        <taxon>Actinomycetota</taxon>
        <taxon>Actinomycetes</taxon>
        <taxon>Mycobacteriales</taxon>
        <taxon>Mycobacteriaceae</taxon>
        <taxon>Mycolicibacterium</taxon>
    </lineage>
</organism>
<dbReference type="RefSeq" id="WP_083143030.1">
    <property type="nucleotide sequence ID" value="NZ_MVID01000006.1"/>
</dbReference>
<comment type="similarity">
    <text evidence="15">Belongs to the THEM4/THEM5 thioesterase family.</text>
</comment>
<comment type="catalytic activity">
    <reaction evidence="20">
        <text>hexadecanoyl-CoA + H2O = hexadecanoate + CoA + H(+)</text>
        <dbReference type="Rhea" id="RHEA:16645"/>
        <dbReference type="ChEBI" id="CHEBI:7896"/>
        <dbReference type="ChEBI" id="CHEBI:15377"/>
        <dbReference type="ChEBI" id="CHEBI:15378"/>
        <dbReference type="ChEBI" id="CHEBI:57287"/>
        <dbReference type="ChEBI" id="CHEBI:57379"/>
        <dbReference type="EC" id="3.1.2.2"/>
    </reaction>
    <physiologicalReaction direction="left-to-right" evidence="20">
        <dbReference type="Rhea" id="RHEA:16646"/>
    </physiologicalReaction>
</comment>
<dbReference type="GO" id="GO:0016020">
    <property type="term" value="C:membrane"/>
    <property type="evidence" value="ECO:0007669"/>
    <property type="project" value="UniProtKB-SubCell"/>
</dbReference>
<dbReference type="Proteomes" id="UP000252008">
    <property type="component" value="Unassembled WGS sequence"/>
</dbReference>
<dbReference type="CDD" id="cd03443">
    <property type="entry name" value="PaaI_thioesterase"/>
    <property type="match status" value="1"/>
</dbReference>
<evidence type="ECO:0000259" key="24">
    <source>
        <dbReference type="Pfam" id="PF03061"/>
    </source>
</evidence>
<comment type="catalytic activity">
    <reaction evidence="23">
        <text>tetradecanoyl-CoA + H2O = tetradecanoate + CoA + H(+)</text>
        <dbReference type="Rhea" id="RHEA:40119"/>
        <dbReference type="ChEBI" id="CHEBI:15377"/>
        <dbReference type="ChEBI" id="CHEBI:15378"/>
        <dbReference type="ChEBI" id="CHEBI:30807"/>
        <dbReference type="ChEBI" id="CHEBI:57287"/>
        <dbReference type="ChEBI" id="CHEBI:57385"/>
    </reaction>
    <physiologicalReaction direction="left-to-right" evidence="23">
        <dbReference type="Rhea" id="RHEA:40120"/>
    </physiologicalReaction>
</comment>
<evidence type="ECO:0000256" key="10">
    <source>
        <dbReference type="ARBA" id="ARBA00023098"/>
    </source>
</evidence>
<evidence type="ECO:0000256" key="5">
    <source>
        <dbReference type="ARBA" id="ARBA00022490"/>
    </source>
</evidence>
<protein>
    <recommendedName>
        <fullName evidence="17">Acyl-coenzyme A thioesterase THEM4</fullName>
        <ecNumber evidence="16">3.1.2.2</ecNumber>
    </recommendedName>
    <alternativeName>
        <fullName evidence="18">Thioesterase superfamily member 4</fullName>
    </alternativeName>
</protein>
<evidence type="ECO:0000256" key="14">
    <source>
        <dbReference type="ARBA" id="ARBA00037002"/>
    </source>
</evidence>
<dbReference type="PANTHER" id="PTHR12418">
    <property type="entry name" value="ACYL-COENZYME A THIOESTERASE THEM4"/>
    <property type="match status" value="1"/>
</dbReference>
<evidence type="ECO:0000256" key="8">
    <source>
        <dbReference type="ARBA" id="ARBA00022832"/>
    </source>
</evidence>
<keyword evidence="11" id="KW-0472">Membrane</keyword>
<dbReference type="Pfam" id="PF03061">
    <property type="entry name" value="4HBT"/>
    <property type="match status" value="1"/>
</dbReference>
<dbReference type="InterPro" id="IPR052365">
    <property type="entry name" value="THEM4/THEM5_acyl-CoA_thioest"/>
</dbReference>
<comment type="catalytic activity">
    <reaction evidence="13">
        <text>(5Z,8Z,11Z,14Z)-eicosatetraenoyl-CoA + H2O = (5Z,8Z,11Z,14Z)-eicosatetraenoate + CoA + H(+)</text>
        <dbReference type="Rhea" id="RHEA:40151"/>
        <dbReference type="ChEBI" id="CHEBI:15377"/>
        <dbReference type="ChEBI" id="CHEBI:15378"/>
        <dbReference type="ChEBI" id="CHEBI:32395"/>
        <dbReference type="ChEBI" id="CHEBI:57287"/>
        <dbReference type="ChEBI" id="CHEBI:57368"/>
    </reaction>
    <physiologicalReaction direction="left-to-right" evidence="13">
        <dbReference type="Rhea" id="RHEA:40152"/>
    </physiologicalReaction>
</comment>
<dbReference type="STRING" id="39692.BST38_09430"/>
<evidence type="ECO:0000256" key="4">
    <source>
        <dbReference type="ARBA" id="ARBA00022475"/>
    </source>
</evidence>
<evidence type="ECO:0000256" key="20">
    <source>
        <dbReference type="ARBA" id="ARBA00047734"/>
    </source>
</evidence>
<keyword evidence="6" id="KW-0053">Apoptosis</keyword>
<evidence type="ECO:0000256" key="22">
    <source>
        <dbReference type="ARBA" id="ARBA00048074"/>
    </source>
</evidence>
<evidence type="ECO:0000313" key="25">
    <source>
        <dbReference type="EMBL" id="SRX80767.1"/>
    </source>
</evidence>
<dbReference type="PANTHER" id="PTHR12418:SF19">
    <property type="entry name" value="ACYL-COENZYME A THIOESTERASE THEM4"/>
    <property type="match status" value="1"/>
</dbReference>
<dbReference type="GO" id="GO:0016787">
    <property type="term" value="F:hydrolase activity"/>
    <property type="evidence" value="ECO:0007669"/>
    <property type="project" value="UniProtKB-KW"/>
</dbReference>
<comment type="catalytic activity">
    <reaction evidence="14">
        <text>(9Z)-octadecenoyl-CoA + H2O = (9Z)-octadecenoate + CoA + H(+)</text>
        <dbReference type="Rhea" id="RHEA:40139"/>
        <dbReference type="ChEBI" id="CHEBI:15377"/>
        <dbReference type="ChEBI" id="CHEBI:15378"/>
        <dbReference type="ChEBI" id="CHEBI:30823"/>
        <dbReference type="ChEBI" id="CHEBI:57287"/>
        <dbReference type="ChEBI" id="CHEBI:57387"/>
    </reaction>
    <physiologicalReaction direction="left-to-right" evidence="14">
        <dbReference type="Rhea" id="RHEA:40140"/>
    </physiologicalReaction>
</comment>
<evidence type="ECO:0000313" key="26">
    <source>
        <dbReference type="Proteomes" id="UP000252008"/>
    </source>
</evidence>
<keyword evidence="26" id="KW-1185">Reference proteome</keyword>
<dbReference type="SUPFAM" id="SSF54637">
    <property type="entry name" value="Thioesterase/thiol ester dehydrase-isomerase"/>
    <property type="match status" value="1"/>
</dbReference>
<evidence type="ECO:0000256" key="18">
    <source>
        <dbReference type="ARBA" id="ARBA00043210"/>
    </source>
</evidence>
<keyword evidence="5" id="KW-0963">Cytoplasm</keyword>
<evidence type="ECO:0000256" key="21">
    <source>
        <dbReference type="ARBA" id="ARBA00047969"/>
    </source>
</evidence>
<evidence type="ECO:0000256" key="19">
    <source>
        <dbReference type="ARBA" id="ARBA00047588"/>
    </source>
</evidence>
<evidence type="ECO:0000256" key="12">
    <source>
        <dbReference type="ARBA" id="ARBA00023273"/>
    </source>
</evidence>
<evidence type="ECO:0000256" key="23">
    <source>
        <dbReference type="ARBA" id="ARBA00048180"/>
    </source>
</evidence>
<feature type="domain" description="Thioesterase" evidence="24">
    <location>
        <begin position="105"/>
        <end position="177"/>
    </location>
</feature>
<keyword evidence="7" id="KW-0378">Hydrolase</keyword>
<accession>A0A375YI12</accession>
<dbReference type="EC" id="3.1.2.2" evidence="16"/>
<dbReference type="AlphaFoldDB" id="A0A375YI12"/>
<keyword evidence="12" id="KW-0966">Cell projection</keyword>
<evidence type="ECO:0000256" key="13">
    <source>
        <dbReference type="ARBA" id="ARBA00035852"/>
    </source>
</evidence>